<dbReference type="PROSITE" id="PS00518">
    <property type="entry name" value="ZF_RING_1"/>
    <property type="match status" value="1"/>
</dbReference>
<dbReference type="AlphaFoldDB" id="A0A2A6CYR2"/>
<dbReference type="SUPFAM" id="SSF57850">
    <property type="entry name" value="RING/U-box"/>
    <property type="match status" value="1"/>
</dbReference>
<accession>A0A2A6CYR2</accession>
<gene>
    <name evidence="2" type="primary">WBGene00104332</name>
</gene>
<dbReference type="InterPro" id="IPR001841">
    <property type="entry name" value="Znf_RING"/>
</dbReference>
<feature type="compositionally biased region" description="Polar residues" evidence="1">
    <location>
        <begin position="156"/>
        <end position="172"/>
    </location>
</feature>
<protein>
    <submittedName>
        <fullName evidence="2">RING-type domain-containing protein</fullName>
    </submittedName>
</protein>
<proteinExistence type="predicted"/>
<dbReference type="PROSITE" id="PS50089">
    <property type="entry name" value="ZF_RING_2"/>
    <property type="match status" value="1"/>
</dbReference>
<name>A0A2A6CYR2_PRIPA</name>
<evidence type="ECO:0000313" key="3">
    <source>
        <dbReference type="Proteomes" id="UP000005239"/>
    </source>
</evidence>
<reference evidence="2" key="2">
    <citation type="submission" date="2022-06" db="UniProtKB">
        <authorList>
            <consortium name="EnsemblMetazoa"/>
        </authorList>
    </citation>
    <scope>IDENTIFICATION</scope>
    <source>
        <strain evidence="2">PS312</strain>
    </source>
</reference>
<keyword evidence="3" id="KW-1185">Reference proteome</keyword>
<dbReference type="PANTHER" id="PTHR16450">
    <property type="entry name" value="RING FINGER PROTEIN 186"/>
    <property type="match status" value="1"/>
</dbReference>
<dbReference type="PANTHER" id="PTHR16450:SF1">
    <property type="entry name" value="PROTEIN CBG12045"/>
    <property type="match status" value="1"/>
</dbReference>
<evidence type="ECO:0000313" key="2">
    <source>
        <dbReference type="EnsemblMetazoa" id="PPA14778.1"/>
    </source>
</evidence>
<evidence type="ECO:0000256" key="1">
    <source>
        <dbReference type="SAM" id="MobiDB-lite"/>
    </source>
</evidence>
<dbReference type="InterPro" id="IPR013083">
    <property type="entry name" value="Znf_RING/FYVE/PHD"/>
</dbReference>
<organism evidence="2 3">
    <name type="scientific">Pristionchus pacificus</name>
    <name type="common">Parasitic nematode worm</name>
    <dbReference type="NCBI Taxonomy" id="54126"/>
    <lineage>
        <taxon>Eukaryota</taxon>
        <taxon>Metazoa</taxon>
        <taxon>Ecdysozoa</taxon>
        <taxon>Nematoda</taxon>
        <taxon>Chromadorea</taxon>
        <taxon>Rhabditida</taxon>
        <taxon>Rhabditina</taxon>
        <taxon>Diplogasteromorpha</taxon>
        <taxon>Diplogasteroidea</taxon>
        <taxon>Neodiplogasteridae</taxon>
        <taxon>Pristionchus</taxon>
    </lineage>
</organism>
<dbReference type="Proteomes" id="UP000005239">
    <property type="component" value="Unassembled WGS sequence"/>
</dbReference>
<dbReference type="InterPro" id="IPR017907">
    <property type="entry name" value="Znf_RING_CS"/>
</dbReference>
<dbReference type="EnsemblMetazoa" id="PPA14778.1">
    <property type="protein sequence ID" value="PPA14778.1"/>
    <property type="gene ID" value="WBGene00104332"/>
</dbReference>
<dbReference type="SMART" id="SM00184">
    <property type="entry name" value="RING"/>
    <property type="match status" value="1"/>
</dbReference>
<feature type="region of interest" description="Disordered" evidence="1">
    <location>
        <begin position="145"/>
        <end position="172"/>
    </location>
</feature>
<reference evidence="3" key="1">
    <citation type="journal article" date="2008" name="Nat. Genet.">
        <title>The Pristionchus pacificus genome provides a unique perspective on nematode lifestyle and parasitism.</title>
        <authorList>
            <person name="Dieterich C."/>
            <person name="Clifton S.W."/>
            <person name="Schuster L.N."/>
            <person name="Chinwalla A."/>
            <person name="Delehaunty K."/>
            <person name="Dinkelacker I."/>
            <person name="Fulton L."/>
            <person name="Fulton R."/>
            <person name="Godfrey J."/>
            <person name="Minx P."/>
            <person name="Mitreva M."/>
            <person name="Roeseler W."/>
            <person name="Tian H."/>
            <person name="Witte H."/>
            <person name="Yang S.P."/>
            <person name="Wilson R.K."/>
            <person name="Sommer R.J."/>
        </authorList>
    </citation>
    <scope>NUCLEOTIDE SEQUENCE [LARGE SCALE GENOMIC DNA]</scope>
    <source>
        <strain evidence="3">PS312</strain>
    </source>
</reference>
<sequence>MSASYSSGQKFELLRRVTTAHRLRFIPRNKLLQCLESYPFIEATLQELSREQQDLVSAKLSGASTPAPDDMIARLRKENEQSASRRFSRKCGVCHTPSPCRRAVLKECGHALCLACAEQMKKDARCSTVVCPFCRTSSAPVPLYEDEVHDREESLQDLSLSTSGSEMRTASR</sequence>
<dbReference type="Gene3D" id="3.30.40.10">
    <property type="entry name" value="Zinc/RING finger domain, C3HC4 (zinc finger)"/>
    <property type="match status" value="1"/>
</dbReference>
<accession>A0A8R1YBQ5</accession>